<dbReference type="Gene3D" id="3.30.420.10">
    <property type="entry name" value="Ribonuclease H-like superfamily/Ribonuclease H"/>
    <property type="match status" value="1"/>
</dbReference>
<dbReference type="InterPro" id="IPR052709">
    <property type="entry name" value="Transposase-MT_Hybrid"/>
</dbReference>
<dbReference type="EMBL" id="JAJSOF020000021">
    <property type="protein sequence ID" value="KAJ4436609.1"/>
    <property type="molecule type" value="Genomic_DNA"/>
</dbReference>
<organism evidence="1 2">
    <name type="scientific">Periplaneta americana</name>
    <name type="common">American cockroach</name>
    <name type="synonym">Blatta americana</name>
    <dbReference type="NCBI Taxonomy" id="6978"/>
    <lineage>
        <taxon>Eukaryota</taxon>
        <taxon>Metazoa</taxon>
        <taxon>Ecdysozoa</taxon>
        <taxon>Arthropoda</taxon>
        <taxon>Hexapoda</taxon>
        <taxon>Insecta</taxon>
        <taxon>Pterygota</taxon>
        <taxon>Neoptera</taxon>
        <taxon>Polyneoptera</taxon>
        <taxon>Dictyoptera</taxon>
        <taxon>Blattodea</taxon>
        <taxon>Blattoidea</taxon>
        <taxon>Blattidae</taxon>
        <taxon>Blattinae</taxon>
        <taxon>Periplaneta</taxon>
    </lineage>
</organism>
<reference evidence="1 2" key="1">
    <citation type="journal article" date="2022" name="Allergy">
        <title>Genome assembly and annotation of Periplaneta americana reveal a comprehensive cockroach allergen profile.</title>
        <authorList>
            <person name="Wang L."/>
            <person name="Xiong Q."/>
            <person name="Saelim N."/>
            <person name="Wang L."/>
            <person name="Nong W."/>
            <person name="Wan A.T."/>
            <person name="Shi M."/>
            <person name="Liu X."/>
            <person name="Cao Q."/>
            <person name="Hui J.H.L."/>
            <person name="Sookrung N."/>
            <person name="Leung T.F."/>
            <person name="Tungtrongchitr A."/>
            <person name="Tsui S.K.W."/>
        </authorList>
    </citation>
    <scope>NUCLEOTIDE SEQUENCE [LARGE SCALE GENOMIC DNA]</scope>
    <source>
        <strain evidence="1">PWHHKU_190912</strain>
    </source>
</reference>
<dbReference type="PANTHER" id="PTHR46060">
    <property type="entry name" value="MARINER MOS1 TRANSPOSASE-LIKE PROTEIN"/>
    <property type="match status" value="1"/>
</dbReference>
<accession>A0ABQ8SS29</accession>
<protein>
    <recommendedName>
        <fullName evidence="3">Mos1 transposase HTH domain-containing protein</fullName>
    </recommendedName>
</protein>
<keyword evidence="2" id="KW-1185">Reference proteome</keyword>
<evidence type="ECO:0000313" key="2">
    <source>
        <dbReference type="Proteomes" id="UP001148838"/>
    </source>
</evidence>
<name>A0ABQ8SS29_PERAM</name>
<evidence type="ECO:0000313" key="1">
    <source>
        <dbReference type="EMBL" id="KAJ4436609.1"/>
    </source>
</evidence>
<comment type="caution">
    <text evidence="1">The sequence shown here is derived from an EMBL/GenBank/DDBJ whole genome shotgun (WGS) entry which is preliminary data.</text>
</comment>
<dbReference type="Proteomes" id="UP001148838">
    <property type="component" value="Unassembled WGS sequence"/>
</dbReference>
<dbReference type="InterPro" id="IPR036397">
    <property type="entry name" value="RNaseH_sf"/>
</dbReference>
<gene>
    <name evidence="1" type="ORF">ANN_16643</name>
</gene>
<proteinExistence type="predicted"/>
<dbReference type="PANTHER" id="PTHR46060:SF1">
    <property type="entry name" value="MARINER MOS1 TRANSPOSASE-LIKE PROTEIN"/>
    <property type="match status" value="1"/>
</dbReference>
<dbReference type="Gene3D" id="1.10.10.1450">
    <property type="match status" value="1"/>
</dbReference>
<evidence type="ECO:0008006" key="3">
    <source>
        <dbReference type="Google" id="ProtNLM"/>
    </source>
</evidence>
<sequence>MVDNNGSFQWRAVIKFLVKEEKSAAEVHLRLQRAYGDMCMGASSVRRCVKYFQRASKMSLVAAALELPPRNATRKDFEAPSCIARQTLWKEIILQHDNAWPHTDRVTVEKIRTSGWETLPQCPYSPDLALSDYHLFGSVEQLRGQRYETLEDIRKAVRQCLQEAGTDFYRKGIFEITERWEKCVQRNGDYVEKNINTERERERGKNTLDVEEAASNPKAKSVLSSDNIYGSLAFLKAHFSDLPKYIEYLESSLLQLDIAIGVIYSLLQKQASGPVGEAVTLKLKKVLQRNPRFEKVKNVCSTFQGESFNCQLPWVPAAVAGMKFAPMTSCAVKRTFSSSNVF</sequence>